<evidence type="ECO:0008006" key="5">
    <source>
        <dbReference type="Google" id="ProtNLM"/>
    </source>
</evidence>
<dbReference type="CTD" id="140825"/>
<dbReference type="GO" id="GO:0035556">
    <property type="term" value="P:intracellular signal transduction"/>
    <property type="evidence" value="ECO:0007669"/>
    <property type="project" value="InterPro"/>
</dbReference>
<dbReference type="InParanoid" id="A0A7M7N5K0"/>
<dbReference type="SMART" id="SM00969">
    <property type="entry name" value="SOCS_box"/>
    <property type="match status" value="1"/>
</dbReference>
<dbReference type="OrthoDB" id="10059069at2759"/>
<reference evidence="3" key="2">
    <citation type="submission" date="2021-01" db="UniProtKB">
        <authorList>
            <consortium name="EnsemblMetazoa"/>
        </authorList>
    </citation>
    <scope>IDENTIFICATION</scope>
</reference>
<dbReference type="SMART" id="SM00588">
    <property type="entry name" value="NEUZ"/>
    <property type="match status" value="1"/>
</dbReference>
<dbReference type="SMART" id="SM00253">
    <property type="entry name" value="SOCS"/>
    <property type="match status" value="1"/>
</dbReference>
<evidence type="ECO:0000313" key="3">
    <source>
        <dbReference type="EnsemblMetazoa" id="XP_030831591"/>
    </source>
</evidence>
<dbReference type="RefSeq" id="XP_030831591.1">
    <property type="nucleotide sequence ID" value="XM_030975731.1"/>
</dbReference>
<protein>
    <recommendedName>
        <fullName evidence="5">Neuralized-like protein 2</fullName>
    </recommendedName>
</protein>
<organism evidence="3 4">
    <name type="scientific">Strongylocentrotus purpuratus</name>
    <name type="common">Purple sea urchin</name>
    <dbReference type="NCBI Taxonomy" id="7668"/>
    <lineage>
        <taxon>Eukaryota</taxon>
        <taxon>Metazoa</taxon>
        <taxon>Echinodermata</taxon>
        <taxon>Eleutherozoa</taxon>
        <taxon>Echinozoa</taxon>
        <taxon>Echinoidea</taxon>
        <taxon>Euechinoidea</taxon>
        <taxon>Echinacea</taxon>
        <taxon>Camarodonta</taxon>
        <taxon>Echinidea</taxon>
        <taxon>Strongylocentrotidae</taxon>
        <taxon>Strongylocentrotus</taxon>
    </lineage>
</organism>
<dbReference type="InterPro" id="IPR043136">
    <property type="entry name" value="B30.2/SPRY_sf"/>
</dbReference>
<reference evidence="4" key="1">
    <citation type="submission" date="2015-02" db="EMBL/GenBank/DDBJ databases">
        <title>Genome sequencing for Strongylocentrotus purpuratus.</title>
        <authorList>
            <person name="Murali S."/>
            <person name="Liu Y."/>
            <person name="Vee V."/>
            <person name="English A."/>
            <person name="Wang M."/>
            <person name="Skinner E."/>
            <person name="Han Y."/>
            <person name="Muzny D.M."/>
            <person name="Worley K.C."/>
            <person name="Gibbs R.A."/>
        </authorList>
    </citation>
    <scope>NUCLEOTIDE SEQUENCE</scope>
</reference>
<dbReference type="CDD" id="cd12887">
    <property type="entry name" value="SPRY_NHR_like"/>
    <property type="match status" value="1"/>
</dbReference>
<dbReference type="PANTHER" id="PTHR12429">
    <property type="entry name" value="NEURALIZED"/>
    <property type="match status" value="1"/>
</dbReference>
<keyword evidence="4" id="KW-1185">Reference proteome</keyword>
<dbReference type="OMA" id="RIGIIYV"/>
<dbReference type="Pfam" id="PF07177">
    <property type="entry name" value="Neuralized"/>
    <property type="match status" value="1"/>
</dbReference>
<dbReference type="Gene3D" id="1.10.750.20">
    <property type="entry name" value="SOCS box"/>
    <property type="match status" value="1"/>
</dbReference>
<dbReference type="KEGG" id="spu:575821"/>
<dbReference type="AlphaFoldDB" id="A0A7M7N5K0"/>
<dbReference type="Pfam" id="PF07525">
    <property type="entry name" value="SOCS_box"/>
    <property type="match status" value="1"/>
</dbReference>
<name>A0A7M7N5K0_STRPU</name>
<dbReference type="SUPFAM" id="SSF158235">
    <property type="entry name" value="SOCS box-like"/>
    <property type="match status" value="1"/>
</dbReference>
<dbReference type="PROSITE" id="PS51065">
    <property type="entry name" value="NHR"/>
    <property type="match status" value="1"/>
</dbReference>
<evidence type="ECO:0000313" key="4">
    <source>
        <dbReference type="Proteomes" id="UP000007110"/>
    </source>
</evidence>
<dbReference type="PANTHER" id="PTHR12429:SF8">
    <property type="entry name" value="NEURALIZED-LIKE PROTEIN 2"/>
    <property type="match status" value="1"/>
</dbReference>
<evidence type="ECO:0000259" key="2">
    <source>
        <dbReference type="PROSITE" id="PS51065"/>
    </source>
</evidence>
<dbReference type="GeneID" id="575821"/>
<dbReference type="InterPro" id="IPR006573">
    <property type="entry name" value="NHR_dom"/>
</dbReference>
<accession>A0A7M7N5K0</accession>
<dbReference type="Gene3D" id="2.60.120.920">
    <property type="match status" value="1"/>
</dbReference>
<dbReference type="InterPro" id="IPR036036">
    <property type="entry name" value="SOCS_box-like_dom_sf"/>
</dbReference>
<dbReference type="GO" id="GO:0061630">
    <property type="term" value="F:ubiquitin protein ligase activity"/>
    <property type="evidence" value="ECO:0000318"/>
    <property type="project" value="GO_Central"/>
</dbReference>
<evidence type="ECO:0000259" key="1">
    <source>
        <dbReference type="PROSITE" id="PS50225"/>
    </source>
</evidence>
<dbReference type="InterPro" id="IPR037962">
    <property type="entry name" value="Neuralized"/>
</dbReference>
<dbReference type="InterPro" id="IPR001496">
    <property type="entry name" value="SOCS_box"/>
</dbReference>
<dbReference type="EnsemblMetazoa" id="XM_030975731">
    <property type="protein sequence ID" value="XP_030831591"/>
    <property type="gene ID" value="LOC575821"/>
</dbReference>
<feature type="domain" description="NHR" evidence="2">
    <location>
        <begin position="3"/>
        <end position="248"/>
    </location>
</feature>
<dbReference type="PROSITE" id="PS50225">
    <property type="entry name" value="SOCS"/>
    <property type="match status" value="1"/>
</dbReference>
<proteinExistence type="predicted"/>
<feature type="domain" description="SOCS box" evidence="1">
    <location>
        <begin position="251"/>
        <end position="289"/>
    </location>
</feature>
<dbReference type="CDD" id="cd03717">
    <property type="entry name" value="SOCS_SOCS_like"/>
    <property type="match status" value="1"/>
</dbReference>
<dbReference type="Proteomes" id="UP000007110">
    <property type="component" value="Unassembled WGS sequence"/>
</dbReference>
<dbReference type="FunCoup" id="A0A7M7N5K0">
    <property type="interactions" value="889"/>
</dbReference>
<sequence>MPLYRFHENHGVNVRLGEDGEAAKRTTSFANAISFSEKPLLPGEIFMVEVDEQESGWSGHLRCGLTQHCPSKMAALSPGDAISPAEAIGDVIRIPQYSMPDLTSMGRSWIFAITKHHNKVPRTIQDDDEEQMETSSFIQNCGNALQVGNKILPQSLLVKDFCHIDLESTGHTLFKNGKQFLATSIGSRIGMTYEIQTISPTEHRVLMHLIINGEDQGPSLMDNADLESPFYAIVDVYGTTKQVRIVQLNYVPTLQECCRMRIRTSIKENQVDRLPLPAKLRRFLRFESM</sequence>